<evidence type="ECO:0000313" key="3">
    <source>
        <dbReference type="Proteomes" id="UP000683360"/>
    </source>
</evidence>
<dbReference type="OrthoDB" id="1394818at2759"/>
<sequence>MAICRRLISPEEQSAVPDCRNDHPRRSHGNLISSNMSFAGTNTLENKLYEIAFDNNQITTLKKNDFSNYTKLRVLSLRKNQITTIEIGALPSPGNLEVLDIGNNLLDSNSICYLKNLTEVWEMCPSLLSILLTETCFQLIIINSVQMIQVAMEIESVFTDETYPMCDFEDVEVDMVSKHASIEPPCPSA</sequence>
<evidence type="ECO:0000256" key="1">
    <source>
        <dbReference type="ARBA" id="ARBA00022729"/>
    </source>
</evidence>
<protein>
    <submittedName>
        <fullName evidence="2">Uncharacterized protein</fullName>
    </submittedName>
</protein>
<evidence type="ECO:0000313" key="2">
    <source>
        <dbReference type="EMBL" id="CAG2226857.1"/>
    </source>
</evidence>
<proteinExistence type="predicted"/>
<dbReference type="SUPFAM" id="SSF52058">
    <property type="entry name" value="L domain-like"/>
    <property type="match status" value="1"/>
</dbReference>
<organism evidence="2 3">
    <name type="scientific">Mytilus edulis</name>
    <name type="common">Blue mussel</name>
    <dbReference type="NCBI Taxonomy" id="6550"/>
    <lineage>
        <taxon>Eukaryota</taxon>
        <taxon>Metazoa</taxon>
        <taxon>Spiralia</taxon>
        <taxon>Lophotrochozoa</taxon>
        <taxon>Mollusca</taxon>
        <taxon>Bivalvia</taxon>
        <taxon>Autobranchia</taxon>
        <taxon>Pteriomorphia</taxon>
        <taxon>Mytilida</taxon>
        <taxon>Mytiloidea</taxon>
        <taxon>Mytilidae</taxon>
        <taxon>Mytilinae</taxon>
        <taxon>Mytilus</taxon>
    </lineage>
</organism>
<dbReference type="Gene3D" id="3.80.10.10">
    <property type="entry name" value="Ribonuclease Inhibitor"/>
    <property type="match status" value="1"/>
</dbReference>
<dbReference type="InterPro" id="IPR001611">
    <property type="entry name" value="Leu-rich_rpt"/>
</dbReference>
<dbReference type="Proteomes" id="UP000683360">
    <property type="component" value="Unassembled WGS sequence"/>
</dbReference>
<dbReference type="AlphaFoldDB" id="A0A8S3T5S9"/>
<name>A0A8S3T5S9_MYTED</name>
<dbReference type="PANTHER" id="PTHR24373:SF275">
    <property type="entry name" value="TIR DOMAIN-CONTAINING PROTEIN"/>
    <property type="match status" value="1"/>
</dbReference>
<dbReference type="Pfam" id="PF13855">
    <property type="entry name" value="LRR_8"/>
    <property type="match status" value="1"/>
</dbReference>
<dbReference type="EMBL" id="CAJPWZ010001945">
    <property type="protein sequence ID" value="CAG2226857.1"/>
    <property type="molecule type" value="Genomic_DNA"/>
</dbReference>
<reference evidence="2" key="1">
    <citation type="submission" date="2021-03" db="EMBL/GenBank/DDBJ databases">
        <authorList>
            <person name="Bekaert M."/>
        </authorList>
    </citation>
    <scope>NUCLEOTIDE SEQUENCE</scope>
</reference>
<dbReference type="PANTHER" id="PTHR24373">
    <property type="entry name" value="SLIT RELATED LEUCINE-RICH REPEAT NEURONAL PROTEIN"/>
    <property type="match status" value="1"/>
</dbReference>
<gene>
    <name evidence="2" type="ORF">MEDL_39910</name>
</gene>
<accession>A0A8S3T5S9</accession>
<keyword evidence="1" id="KW-0732">Signal</keyword>
<dbReference type="InterPro" id="IPR032675">
    <property type="entry name" value="LRR_dom_sf"/>
</dbReference>
<dbReference type="InterPro" id="IPR050328">
    <property type="entry name" value="Dev_Immune_Receptor"/>
</dbReference>
<comment type="caution">
    <text evidence="2">The sequence shown here is derived from an EMBL/GenBank/DDBJ whole genome shotgun (WGS) entry which is preliminary data.</text>
</comment>
<keyword evidence="3" id="KW-1185">Reference proteome</keyword>